<evidence type="ECO:0000313" key="3">
    <source>
        <dbReference type="Proteomes" id="UP000192491"/>
    </source>
</evidence>
<evidence type="ECO:0000259" key="1">
    <source>
        <dbReference type="Pfam" id="PF13761"/>
    </source>
</evidence>
<accession>A0A1Y1Q6M1</accession>
<gene>
    <name evidence="2" type="ORF">BWK73_54370</name>
</gene>
<dbReference type="EMBL" id="MTEJ01000805">
    <property type="protein sequence ID" value="OQW97468.1"/>
    <property type="molecule type" value="Genomic_DNA"/>
</dbReference>
<dbReference type="Proteomes" id="UP000192491">
    <property type="component" value="Unassembled WGS sequence"/>
</dbReference>
<sequence length="197" mass="22394">MGTNTRKPLMQQALGAQWEQLPPTLQAHYQHDPNTEVGELDIEYPGFMQPYLSFMRLLGALVNRRGKAVPITVETRMEGCVQRWKRTLHFADGQEILFNSICVYAGGNELIEYVNAFLGMRMAVTVEDGKLNYAGRHYVLKLGSVLLPIPEWLVLGHTTVVETALDNANFAMDFRLTHPWFGEVYRYAGKFRTKSLA</sequence>
<dbReference type="InterPro" id="IPR025311">
    <property type="entry name" value="DUF4166"/>
</dbReference>
<feature type="domain" description="DUF4166" evidence="1">
    <location>
        <begin position="21"/>
        <end position="191"/>
    </location>
</feature>
<name>A0A1Y1Q6M1_9GAMM</name>
<organism evidence="2 3">
    <name type="scientific">Thiothrix lacustris</name>
    <dbReference type="NCBI Taxonomy" id="525917"/>
    <lineage>
        <taxon>Bacteria</taxon>
        <taxon>Pseudomonadati</taxon>
        <taxon>Pseudomonadota</taxon>
        <taxon>Gammaproteobacteria</taxon>
        <taxon>Thiotrichales</taxon>
        <taxon>Thiotrichaceae</taxon>
        <taxon>Thiothrix</taxon>
    </lineage>
</organism>
<dbReference type="Pfam" id="PF13761">
    <property type="entry name" value="DUF4166"/>
    <property type="match status" value="1"/>
</dbReference>
<reference evidence="2 3" key="1">
    <citation type="submission" date="2017-01" db="EMBL/GenBank/DDBJ databases">
        <title>Novel large sulfur bacteria in the metagenomes of groundwater-fed chemosynthetic microbial mats in the Lake Huron basin.</title>
        <authorList>
            <person name="Sharrar A.M."/>
            <person name="Flood B.E."/>
            <person name="Bailey J.V."/>
            <person name="Jones D.S."/>
            <person name="Biddanda B."/>
            <person name="Ruberg S.A."/>
            <person name="Marcus D.N."/>
            <person name="Dick G.J."/>
        </authorList>
    </citation>
    <scope>NUCLEOTIDE SEQUENCE [LARGE SCALE GENOMIC DNA]</scope>
    <source>
        <strain evidence="2">A8</strain>
    </source>
</reference>
<dbReference type="AlphaFoldDB" id="A0A1Y1Q6M1"/>
<proteinExistence type="predicted"/>
<protein>
    <recommendedName>
        <fullName evidence="1">DUF4166 domain-containing protein</fullName>
    </recommendedName>
</protein>
<comment type="caution">
    <text evidence="2">The sequence shown here is derived from an EMBL/GenBank/DDBJ whole genome shotgun (WGS) entry which is preliminary data.</text>
</comment>
<evidence type="ECO:0000313" key="2">
    <source>
        <dbReference type="EMBL" id="OQW97468.1"/>
    </source>
</evidence>